<gene>
    <name evidence="2" type="ORF">TVAG_025700</name>
</gene>
<dbReference type="Proteomes" id="UP000001542">
    <property type="component" value="Unassembled WGS sequence"/>
</dbReference>
<evidence type="ECO:0000259" key="1">
    <source>
        <dbReference type="Pfam" id="PF06920"/>
    </source>
</evidence>
<dbReference type="GO" id="GO:0005085">
    <property type="term" value="F:guanyl-nucleotide exchange factor activity"/>
    <property type="evidence" value="ECO:0000318"/>
    <property type="project" value="GO_Central"/>
</dbReference>
<organism evidence="2 3">
    <name type="scientific">Trichomonas vaginalis (strain ATCC PRA-98 / G3)</name>
    <dbReference type="NCBI Taxonomy" id="412133"/>
    <lineage>
        <taxon>Eukaryota</taxon>
        <taxon>Metamonada</taxon>
        <taxon>Parabasalia</taxon>
        <taxon>Trichomonadida</taxon>
        <taxon>Trichomonadidae</taxon>
        <taxon>Trichomonas</taxon>
    </lineage>
</organism>
<reference evidence="2" key="1">
    <citation type="submission" date="2006-10" db="EMBL/GenBank/DDBJ databases">
        <authorList>
            <person name="Amadeo P."/>
            <person name="Zhao Q."/>
            <person name="Wortman J."/>
            <person name="Fraser-Liggett C."/>
            <person name="Carlton J."/>
        </authorList>
    </citation>
    <scope>NUCLEOTIDE SEQUENCE</scope>
    <source>
        <strain evidence="2">G3</strain>
    </source>
</reference>
<dbReference type="PANTHER" id="PTHR23317:SF76">
    <property type="entry name" value="LD20667P"/>
    <property type="match status" value="1"/>
</dbReference>
<protein>
    <recommendedName>
        <fullName evidence="1">DOCKER Lobe A domain-containing protein</fullName>
    </recommendedName>
</protein>
<dbReference type="VEuPathDB" id="TrichDB:TVAG_025700"/>
<dbReference type="KEGG" id="tva:4759398"/>
<dbReference type="Gene3D" id="1.25.40.410">
    <property type="match status" value="1"/>
</dbReference>
<dbReference type="GO" id="GO:0035023">
    <property type="term" value="P:regulation of Rho protein signal transduction"/>
    <property type="evidence" value="ECO:0000318"/>
    <property type="project" value="GO_Central"/>
</dbReference>
<evidence type="ECO:0000313" key="3">
    <source>
        <dbReference type="Proteomes" id="UP000001542"/>
    </source>
</evidence>
<dbReference type="InterPro" id="IPR026791">
    <property type="entry name" value="DOCK"/>
</dbReference>
<dbReference type="VEuPathDB" id="TrichDB:TVAGG3_0328860"/>
<feature type="domain" description="DOCKER Lobe A" evidence="1">
    <location>
        <begin position="1032"/>
        <end position="1223"/>
    </location>
</feature>
<dbReference type="PANTHER" id="PTHR23317">
    <property type="entry name" value="DEDICATOR OF CYTOKINESIS DOCK"/>
    <property type="match status" value="1"/>
</dbReference>
<dbReference type="OrthoDB" id="10529965at2759"/>
<reference evidence="2" key="2">
    <citation type="journal article" date="2007" name="Science">
        <title>Draft genome sequence of the sexually transmitted pathogen Trichomonas vaginalis.</title>
        <authorList>
            <person name="Carlton J.M."/>
            <person name="Hirt R.P."/>
            <person name="Silva J.C."/>
            <person name="Delcher A.L."/>
            <person name="Schatz M."/>
            <person name="Zhao Q."/>
            <person name="Wortman J.R."/>
            <person name="Bidwell S.L."/>
            <person name="Alsmark U.C.M."/>
            <person name="Besteiro S."/>
            <person name="Sicheritz-Ponten T."/>
            <person name="Noel C.J."/>
            <person name="Dacks J.B."/>
            <person name="Foster P.G."/>
            <person name="Simillion C."/>
            <person name="Van de Peer Y."/>
            <person name="Miranda-Saavedra D."/>
            <person name="Barton G.J."/>
            <person name="Westrop G.D."/>
            <person name="Mueller S."/>
            <person name="Dessi D."/>
            <person name="Fiori P.L."/>
            <person name="Ren Q."/>
            <person name="Paulsen I."/>
            <person name="Zhang H."/>
            <person name="Bastida-Corcuera F.D."/>
            <person name="Simoes-Barbosa A."/>
            <person name="Brown M.T."/>
            <person name="Hayes R.D."/>
            <person name="Mukherjee M."/>
            <person name="Okumura C.Y."/>
            <person name="Schneider R."/>
            <person name="Smith A.J."/>
            <person name="Vanacova S."/>
            <person name="Villalvazo M."/>
            <person name="Haas B.J."/>
            <person name="Pertea M."/>
            <person name="Feldblyum T.V."/>
            <person name="Utterback T.R."/>
            <person name="Shu C.L."/>
            <person name="Osoegawa K."/>
            <person name="de Jong P.J."/>
            <person name="Hrdy I."/>
            <person name="Horvathova L."/>
            <person name="Zubacova Z."/>
            <person name="Dolezal P."/>
            <person name="Malik S.B."/>
            <person name="Logsdon J.M. Jr."/>
            <person name="Henze K."/>
            <person name="Gupta A."/>
            <person name="Wang C.C."/>
            <person name="Dunne R.L."/>
            <person name="Upcroft J.A."/>
            <person name="Upcroft P."/>
            <person name="White O."/>
            <person name="Salzberg S.L."/>
            <person name="Tang P."/>
            <person name="Chiu C.-H."/>
            <person name="Lee Y.-S."/>
            <person name="Embley T.M."/>
            <person name="Coombs G.H."/>
            <person name="Mottram J.C."/>
            <person name="Tachezy J."/>
            <person name="Fraser-Liggett C.M."/>
            <person name="Johnson P.J."/>
        </authorList>
    </citation>
    <scope>NUCLEOTIDE SEQUENCE [LARGE SCALE GENOMIC DNA]</scope>
    <source>
        <strain evidence="2">G3</strain>
    </source>
</reference>
<accession>A2F0J2</accession>
<dbReference type="InParanoid" id="A2F0J2"/>
<dbReference type="Pfam" id="PF06920">
    <property type="entry name" value="DHR-2_Lobe_A"/>
    <property type="match status" value="1"/>
</dbReference>
<evidence type="ECO:0000313" key="2">
    <source>
        <dbReference type="EMBL" id="EAY01572.1"/>
    </source>
</evidence>
<dbReference type="InterPro" id="IPR043161">
    <property type="entry name" value="DOCK_C_lobe_A"/>
</dbReference>
<name>A2F0J2_TRIV3</name>
<dbReference type="GO" id="GO:0007264">
    <property type="term" value="P:small GTPase-mediated signal transduction"/>
    <property type="evidence" value="ECO:0007669"/>
    <property type="project" value="InterPro"/>
</dbReference>
<sequence>MNLISVPLLESRDPMLSTHEELLIEDTTNHSDWVKRFIEKPKFTYDLVDMPYLGEPETYQCNNEYNLHTDDKNAYLNNIDKDVIDQFISKAREPYSSEISYSILPISTISSYRPAYKKKILIPPTYNKLFFEYLSVEIEPFTISGSGVQLVDYSGVLFLYDTNIKLPISETVYFIYNDAEIFFSVSKSKKIYFKLPKNNSHIVLATILFNNDTEKLESYKNGFIPKSTSNTKLPSNVPFATSFIPITYTSEQTMFLNTFAVANQSNPMEKIGQPPSVDDSTILLVGKVSIEKLDILDVPLSQDSWKYNYEYPFCALNCHSRVFDMKPVITLSNITFDFTNTTEGLVVGFRVFFCDSQTNLNFPDGNIGFVPKEGGELIKCYESFTVKPDKHVVFPDVVRYYPQNKITPESHFIIQFLIYKSQKVSVYKCAIVEIMKDRVLFTGYKSYPTTPTRNIPTDYLTKYKSTSLSTVTFYIDIPASYILQPQFKELSEALVPMQVKWETIANMPMDILKSQLLPVVAKLLSIISPQTIQFVVNLLTMFDNDKEWNVLFRSWIYHYFDPGMMKHNFLSSFTNSLDQLLQEVMKGDIITMKNIVRNIDIICVILMISYLQKTETWVPQSLITLLNRFTDFTVWIIKIGQENELGNFCGFLSHMVLIFSSLIESKCMLSVINKFISSLLQSSNLEVIYEYLEQFANWNDFILFLSLKIPIRPIGKNWMNPYNQTISLLITLIDRTFTSNNTDLIQLGATFIANLTISLENLDIKNRFRVGYAIFPIFDIISRHYISELDDVSRQTLLTSITFLIGYIPRLQLHSFFISIDRQHRKHFLKFLQSVVQTNNNILRPINSPDNGMFSDLTKRLLMFFAMNIDDFGDCQNEAIDLISSLYLSDYQTPSNYPRIFVAVAQMMLRYQNNKLFLDTLLPLLTKKQHIARCFSCSLILLFYKTDFHTNNNCIESNAKFIDSFATILFNLHVSNIPMYKLMCDRVIEKSSRFNNENFSKEIKNKFSAAISLADLIISLRNSPHDVANRCELIMKIANQYQNQPSMKIKWLKEIVATNLKNNNFAAAFVAQLHICALVSTVVQKLQKSDEKIPKSDTNFTKSDEKLPTLHNLIVCQPITMDYISGDEFPVYARDFEFNESAFSETKLDFDELSEDFKYVSSYFDLELLKQSLNEAIDIGLQAKMFYSLRCIKSLQMRICLFEKDFKKFSEISQNYDIIYKSLSNSCSTTYDIHQVFFVNGDKIFCVDSDQSTNGVIVNQYESESTETERYHCWNIFRTTPSYKNLDFVTNFETKEVSLTQYTVKYALPRYVSYSPIASMKEVKISLKHHCDLETDKICSSLTRISECLERWFPTRNVSELIGDYKPNLERDLRCVSSILEEVHGNSKLSLFSILKILHEKGGNEAAKNMAIKTLREVQRLVKVYHRAIEFLQSEEHFLTYARLSKSRVAFTNFFGLPDIDTKGYEGRKDMMLEKCDFE</sequence>
<proteinExistence type="predicted"/>
<dbReference type="RefSeq" id="XP_001314213.1">
    <property type="nucleotide sequence ID" value="XM_001314199.1"/>
</dbReference>
<keyword evidence="3" id="KW-1185">Reference proteome</keyword>
<dbReference type="InterPro" id="IPR046769">
    <property type="entry name" value="DOCKER_Lobe_A"/>
</dbReference>
<dbReference type="EMBL" id="DS113563">
    <property type="protein sequence ID" value="EAY01572.1"/>
    <property type="molecule type" value="Genomic_DNA"/>
</dbReference>